<accession>A0A1I4N373</accession>
<organism evidence="2 3">
    <name type="scientific">Salibacterium qingdaonense</name>
    <dbReference type="NCBI Taxonomy" id="266892"/>
    <lineage>
        <taxon>Bacteria</taxon>
        <taxon>Bacillati</taxon>
        <taxon>Bacillota</taxon>
        <taxon>Bacilli</taxon>
        <taxon>Bacillales</taxon>
        <taxon>Bacillaceae</taxon>
    </lineage>
</organism>
<feature type="transmembrane region" description="Helical" evidence="1">
    <location>
        <begin position="37"/>
        <end position="60"/>
    </location>
</feature>
<dbReference type="EMBL" id="FOTY01000015">
    <property type="protein sequence ID" value="SFM09845.1"/>
    <property type="molecule type" value="Genomic_DNA"/>
</dbReference>
<evidence type="ECO:0000256" key="1">
    <source>
        <dbReference type="SAM" id="Phobius"/>
    </source>
</evidence>
<keyword evidence="1" id="KW-0472">Membrane</keyword>
<dbReference type="OrthoDB" id="2622664at2"/>
<keyword evidence="1" id="KW-1133">Transmembrane helix</keyword>
<dbReference type="RefSeq" id="WP_090927224.1">
    <property type="nucleotide sequence ID" value="NZ_FOTY01000015.1"/>
</dbReference>
<feature type="transmembrane region" description="Helical" evidence="1">
    <location>
        <begin position="98"/>
        <end position="119"/>
    </location>
</feature>
<dbReference type="Proteomes" id="UP000199668">
    <property type="component" value="Unassembled WGS sequence"/>
</dbReference>
<keyword evidence="3" id="KW-1185">Reference proteome</keyword>
<evidence type="ECO:0000313" key="2">
    <source>
        <dbReference type="EMBL" id="SFM09845.1"/>
    </source>
</evidence>
<sequence>MSIYSILLSAFLAPFVFAVMGSGLHSLLQSGANSALTYGLLLVYSCPVYLILGIPISFWIHRGIGANRGLGVILHTGAGAAAGSISLIFVAGPVWAGTLLGAAAALVFVLLQVLVEVLSGRKRGTAAPRRR</sequence>
<evidence type="ECO:0000313" key="3">
    <source>
        <dbReference type="Proteomes" id="UP000199668"/>
    </source>
</evidence>
<dbReference type="STRING" id="266892.SAMN04488054_1154"/>
<keyword evidence="1" id="KW-0812">Transmembrane</keyword>
<reference evidence="2 3" key="1">
    <citation type="submission" date="2016-10" db="EMBL/GenBank/DDBJ databases">
        <authorList>
            <person name="de Groot N.N."/>
        </authorList>
    </citation>
    <scope>NUCLEOTIDE SEQUENCE [LARGE SCALE GENOMIC DNA]</scope>
    <source>
        <strain evidence="2 3">CGMCC 1.6134</strain>
    </source>
</reference>
<proteinExistence type="predicted"/>
<name>A0A1I4N373_9BACI</name>
<gene>
    <name evidence="2" type="ORF">SAMN04488054_1154</name>
</gene>
<feature type="transmembrane region" description="Helical" evidence="1">
    <location>
        <begin position="72"/>
        <end position="92"/>
    </location>
</feature>
<dbReference type="AlphaFoldDB" id="A0A1I4N373"/>
<protein>
    <submittedName>
        <fullName evidence="2">Uncharacterized protein</fullName>
    </submittedName>
</protein>